<dbReference type="PANTHER" id="PTHR36452:SF1">
    <property type="entry name" value="DUF2461 DOMAIN-CONTAINING PROTEIN"/>
    <property type="match status" value="1"/>
</dbReference>
<dbReference type="EMBL" id="GL945017">
    <property type="protein sequence ID" value="EGN57105.1"/>
    <property type="molecule type" value="Genomic_DNA"/>
</dbReference>
<dbReference type="Pfam" id="PF09365">
    <property type="entry name" value="DUF2461"/>
    <property type="match status" value="1"/>
</dbReference>
<dbReference type="InterPro" id="IPR015996">
    <property type="entry name" value="UCP028451"/>
</dbReference>
<gene>
    <name evidence="1" type="ORF">Premu_1700</name>
</gene>
<dbReference type="AlphaFoldDB" id="F8N5E0"/>
<dbReference type="PIRSF" id="PIRSF028451">
    <property type="entry name" value="UCP028451"/>
    <property type="match status" value="1"/>
</dbReference>
<name>F8N5E0_9BACT</name>
<evidence type="ECO:0000313" key="1">
    <source>
        <dbReference type="EMBL" id="EGN57105.1"/>
    </source>
</evidence>
<dbReference type="eggNOG" id="COG5587">
    <property type="taxonomic scope" value="Bacteria"/>
</dbReference>
<sequence length="244" mass="28649">MTIDIQPMNIQLILNFLKEIAANNNRPWFQEHKAEYERAKHEFEDGVQLFIKELSAFDSEITHLTPKDCCYRFYRDVRFSPDKSPYKRHFGAYICAHGRKSLRGGYYLHLQPGHSLMAIGSYWLPTNILTAMRNEIMGNIDEWRRCVEDGRFIHYFGYPNMAAWEGEFPTSGKGFGISSLRKAPKDFPKDYEFLSYLKMKDYCAWRSVDDNFFEKPDWAHQAAAICRVGKPMMDFVNSVVDDYE</sequence>
<dbReference type="PANTHER" id="PTHR36452">
    <property type="entry name" value="CHROMOSOME 12, WHOLE GENOME SHOTGUN SEQUENCE"/>
    <property type="match status" value="1"/>
</dbReference>
<keyword evidence="2" id="KW-1185">Reference proteome</keyword>
<reference evidence="2" key="1">
    <citation type="journal article" date="2011" name="Stand. Genomic Sci.">
        <title>Non-contiguous finished genome sequence of the opportunistic oral pathogen Prevotella multisaccharivorax type strain (PPPA20).</title>
        <authorList>
            <person name="Pati A."/>
            <person name="Gronow S."/>
            <person name="Lu M."/>
            <person name="Lapidus A."/>
            <person name="Nolan M."/>
            <person name="Lucas S."/>
            <person name="Hammon N."/>
            <person name="Deshpande S."/>
            <person name="Cheng J.F."/>
            <person name="Tapia R."/>
            <person name="Han C."/>
            <person name="Goodwin L."/>
            <person name="Pitluck S."/>
            <person name="Liolios K."/>
            <person name="Pagani I."/>
            <person name="Mavromatis K."/>
            <person name="Mikhailova N."/>
            <person name="Huntemann M."/>
            <person name="Chen A."/>
            <person name="Palaniappan K."/>
            <person name="Land M."/>
            <person name="Hauser L."/>
            <person name="Detter J.C."/>
            <person name="Brambilla E.M."/>
            <person name="Rohde M."/>
            <person name="Goker M."/>
            <person name="Woyke T."/>
            <person name="Bristow J."/>
            <person name="Eisen J.A."/>
            <person name="Markowitz V."/>
            <person name="Hugenholtz P."/>
            <person name="Kyrpides N.C."/>
            <person name="Klenk H.P."/>
            <person name="Ivanova N."/>
        </authorList>
    </citation>
    <scope>NUCLEOTIDE SEQUENCE [LARGE SCALE GENOMIC DNA]</scope>
    <source>
        <strain evidence="2">DSM 17128</strain>
    </source>
</reference>
<protein>
    <recommendedName>
        <fullName evidence="3">TIGR02453 family protein</fullName>
    </recommendedName>
</protein>
<proteinExistence type="predicted"/>
<dbReference type="HOGENOM" id="CLU_036742_2_0_10"/>
<dbReference type="STRING" id="688246.Premu_1700"/>
<evidence type="ECO:0000313" key="2">
    <source>
        <dbReference type="Proteomes" id="UP000002772"/>
    </source>
</evidence>
<evidence type="ECO:0008006" key="3">
    <source>
        <dbReference type="Google" id="ProtNLM"/>
    </source>
</evidence>
<dbReference type="InterPro" id="IPR012808">
    <property type="entry name" value="CHP02453"/>
</dbReference>
<organism evidence="1 2">
    <name type="scientific">Hallella multisaccharivorax DSM 17128</name>
    <dbReference type="NCBI Taxonomy" id="688246"/>
    <lineage>
        <taxon>Bacteria</taxon>
        <taxon>Pseudomonadati</taxon>
        <taxon>Bacteroidota</taxon>
        <taxon>Bacteroidia</taxon>
        <taxon>Bacteroidales</taxon>
        <taxon>Prevotellaceae</taxon>
        <taxon>Hallella</taxon>
    </lineage>
</organism>
<dbReference type="NCBIfam" id="TIGR02453">
    <property type="entry name" value="TIGR02453 family protein"/>
    <property type="match status" value="1"/>
</dbReference>
<dbReference type="Proteomes" id="UP000002772">
    <property type="component" value="Unassembled WGS sequence"/>
</dbReference>
<accession>F8N5E0</accession>